<dbReference type="InterPro" id="IPR015424">
    <property type="entry name" value="PyrdxlP-dep_Trfase"/>
</dbReference>
<dbReference type="PROSITE" id="PS00392">
    <property type="entry name" value="DDC_GAD_HDC_YDC"/>
    <property type="match status" value="1"/>
</dbReference>
<comment type="caution">
    <text evidence="6">The sequence shown here is derived from an EMBL/GenBank/DDBJ whole genome shotgun (WGS) entry which is preliminary data.</text>
</comment>
<keyword evidence="3 5" id="KW-0663">Pyridoxal phosphate</keyword>
<dbReference type="Pfam" id="PF00282">
    <property type="entry name" value="Pyridoxal_deC"/>
    <property type="match status" value="1"/>
</dbReference>
<keyword evidence="7" id="KW-1185">Reference proteome</keyword>
<evidence type="ECO:0000256" key="4">
    <source>
        <dbReference type="ARBA" id="ARBA00023239"/>
    </source>
</evidence>
<comment type="similarity">
    <text evidence="5">Belongs to the group II decarboxylase family.</text>
</comment>
<protein>
    <submittedName>
        <fullName evidence="6">Amino acid decarboxylase</fullName>
    </submittedName>
</protein>
<dbReference type="InterPro" id="IPR010977">
    <property type="entry name" value="Aromatic_deC"/>
</dbReference>
<dbReference type="InterPro" id="IPR015421">
    <property type="entry name" value="PyrdxlP-dep_Trfase_major"/>
</dbReference>
<organism evidence="6 7">
    <name type="scientific">Ktedonobacter robiniae</name>
    <dbReference type="NCBI Taxonomy" id="2778365"/>
    <lineage>
        <taxon>Bacteria</taxon>
        <taxon>Bacillati</taxon>
        <taxon>Chloroflexota</taxon>
        <taxon>Ktedonobacteria</taxon>
        <taxon>Ktedonobacterales</taxon>
        <taxon>Ktedonobacteraceae</taxon>
        <taxon>Ktedonobacter</taxon>
    </lineage>
</organism>
<dbReference type="Proteomes" id="UP000654345">
    <property type="component" value="Unassembled WGS sequence"/>
</dbReference>
<dbReference type="Gene3D" id="3.90.1150.170">
    <property type="match status" value="1"/>
</dbReference>
<sequence length="513" mass="56100">MQLPENALDMVQHEQEYALTKQLSATVNALLPALERFTAFDSPERTARERTSWTAQLEESLPQVGQGSQAVIEQLRDVVIPHGLRAGHPGFSGWIATMPTTLPAAAHLVSAISGPLCVAVQSYNLLEELASNWLRELVGLPPHFRGVFTSGGSVANLIGIGAARQYAYEKRGIDPAREGVVALPQPRIYTSDQVHHVTYRAAAVLGLGRTSVVTLPATHDFHIDVAMLRARIEEDEAQGCTPVAVVANAGTINTGTIDPLPELIQLCQEKDIWLHVDGAYGLLGVLDPRVAPLYGDLSSCGSLVVDPHKWLATSMGCGAVYVRDKKLLERAFTLMPAVYMEDAQPIYMSDTELTSQYDDLGYEFQNYGVEHSLPSRGVEVWAVLKEIGVEGVRSRICRHNSYARHLAERILAAPHLELAAPVVLSTCCYRYVPNELAGRTDAEAVTTLNQLNRIILGRVRARGRVMPSATNLGQMFVLRGCFINPRMTLAEVDAHAEEVEQCGAEVWSELSPQ</sequence>
<dbReference type="InterPro" id="IPR021115">
    <property type="entry name" value="Pyridoxal-P_BS"/>
</dbReference>
<evidence type="ECO:0000256" key="5">
    <source>
        <dbReference type="RuleBase" id="RU000382"/>
    </source>
</evidence>
<dbReference type="PANTHER" id="PTHR11999:SF70">
    <property type="entry name" value="MIP05841P"/>
    <property type="match status" value="1"/>
</dbReference>
<dbReference type="PANTHER" id="PTHR11999">
    <property type="entry name" value="GROUP II PYRIDOXAL-5-PHOSPHATE DECARBOXYLASE"/>
    <property type="match status" value="1"/>
</dbReference>
<comment type="cofactor">
    <cofactor evidence="1 5">
        <name>pyridoxal 5'-phosphate</name>
        <dbReference type="ChEBI" id="CHEBI:597326"/>
    </cofactor>
</comment>
<dbReference type="SUPFAM" id="SSF53383">
    <property type="entry name" value="PLP-dependent transferases"/>
    <property type="match status" value="1"/>
</dbReference>
<name>A0ABQ3V4A8_9CHLR</name>
<dbReference type="InterPro" id="IPR002129">
    <property type="entry name" value="PyrdxlP-dep_de-COase"/>
</dbReference>
<evidence type="ECO:0000256" key="1">
    <source>
        <dbReference type="ARBA" id="ARBA00001933"/>
    </source>
</evidence>
<dbReference type="Gene3D" id="3.40.640.10">
    <property type="entry name" value="Type I PLP-dependent aspartate aminotransferase-like (Major domain)"/>
    <property type="match status" value="1"/>
</dbReference>
<keyword evidence="4 5" id="KW-0456">Lyase</keyword>
<reference evidence="6 7" key="1">
    <citation type="journal article" date="2021" name="Int. J. Syst. Evol. Microbiol.">
        <title>Reticulibacter mediterranei gen. nov., sp. nov., within the new family Reticulibacteraceae fam. nov., and Ktedonospora formicarum gen. nov., sp. nov., Ktedonobacter robiniae sp. nov., Dictyobacter formicarum sp. nov. and Dictyobacter arantiisoli sp. nov., belonging to the class Ktedonobacteria.</title>
        <authorList>
            <person name="Yabe S."/>
            <person name="Zheng Y."/>
            <person name="Wang C.M."/>
            <person name="Sakai Y."/>
            <person name="Abe K."/>
            <person name="Yokota A."/>
            <person name="Donadio S."/>
            <person name="Cavaletti L."/>
            <person name="Monciardini P."/>
        </authorList>
    </citation>
    <scope>NUCLEOTIDE SEQUENCE [LARGE SCALE GENOMIC DNA]</scope>
    <source>
        <strain evidence="6 7">SOSP1-30</strain>
    </source>
</reference>
<evidence type="ECO:0000256" key="2">
    <source>
        <dbReference type="ARBA" id="ARBA00022793"/>
    </source>
</evidence>
<keyword evidence="2" id="KW-0210">Decarboxylase</keyword>
<dbReference type="RefSeq" id="WP_201376199.1">
    <property type="nucleotide sequence ID" value="NZ_BNJG01000004.1"/>
</dbReference>
<gene>
    <name evidence="6" type="ORF">KSB_84860</name>
</gene>
<evidence type="ECO:0000256" key="3">
    <source>
        <dbReference type="ARBA" id="ARBA00022898"/>
    </source>
</evidence>
<evidence type="ECO:0000313" key="7">
    <source>
        <dbReference type="Proteomes" id="UP000654345"/>
    </source>
</evidence>
<proteinExistence type="inferred from homology"/>
<dbReference type="EMBL" id="BNJG01000004">
    <property type="protein sequence ID" value="GHO60011.1"/>
    <property type="molecule type" value="Genomic_DNA"/>
</dbReference>
<evidence type="ECO:0000313" key="6">
    <source>
        <dbReference type="EMBL" id="GHO60011.1"/>
    </source>
</evidence>
<accession>A0ABQ3V4A8</accession>